<accession>A0ABT6NBX3</accession>
<dbReference type="Pfam" id="PF13379">
    <property type="entry name" value="NMT1_2"/>
    <property type="match status" value="1"/>
</dbReference>
<dbReference type="InterPro" id="IPR001638">
    <property type="entry name" value="Solute-binding_3/MltF_N"/>
</dbReference>
<dbReference type="Proteomes" id="UP001158045">
    <property type="component" value="Unassembled WGS sequence"/>
</dbReference>
<organism evidence="6 7">
    <name type="scientific">Fusibacter bizertensis</name>
    <dbReference type="NCBI Taxonomy" id="1488331"/>
    <lineage>
        <taxon>Bacteria</taxon>
        <taxon>Bacillati</taxon>
        <taxon>Bacillota</taxon>
        <taxon>Clostridia</taxon>
        <taxon>Eubacteriales</taxon>
        <taxon>Eubacteriales Family XII. Incertae Sedis</taxon>
        <taxon>Fusibacter</taxon>
    </lineage>
</organism>
<comment type="subcellular location">
    <subcellularLocation>
        <location evidence="1">Periplasm</location>
    </subcellularLocation>
</comment>
<dbReference type="SUPFAM" id="SSF53850">
    <property type="entry name" value="Periplasmic binding protein-like II"/>
    <property type="match status" value="1"/>
</dbReference>
<dbReference type="EMBL" id="JARYZI010000004">
    <property type="protein sequence ID" value="MDH8677923.1"/>
    <property type="molecule type" value="Genomic_DNA"/>
</dbReference>
<dbReference type="PANTHER" id="PTHR30024:SF47">
    <property type="entry name" value="TAURINE-BINDING PERIPLASMIC PROTEIN"/>
    <property type="match status" value="1"/>
</dbReference>
<dbReference type="PROSITE" id="PS51257">
    <property type="entry name" value="PROKAR_LIPOPROTEIN"/>
    <property type="match status" value="1"/>
</dbReference>
<sequence>MKKNISILLTLVLMVSTLMFGCAKEETNQTLKIGVMSDLGAAPFIIAKENGYFNDLGLDVEITVFKSATDRDTAMQTGNLDAAMADMLTIVFYNDAKFDAKMTSATYGNYVMVSTPSLDGEGLKSLEKVRVGISANTVIDFATQQIAANNGIESVLEGVAIPQMPVRLEMLSAGELEAATLPEPLASAAVLSGGEKVSGTLDLGLQPGIFIVTGKTLDEKEKAVEKLYEGYNQGVDYLNTTDQTEYIQKLVDQLGFPPSLVESFKFPTLSKATAADEVTFSTVLGWMQDRELTTSEYSFKDLSTNAFIK</sequence>
<dbReference type="SMART" id="SM00062">
    <property type="entry name" value="PBPb"/>
    <property type="match status" value="1"/>
</dbReference>
<comment type="caution">
    <text evidence="6">The sequence shown here is derived from an EMBL/GenBank/DDBJ whole genome shotgun (WGS) entry which is preliminary data.</text>
</comment>
<proteinExistence type="inferred from homology"/>
<evidence type="ECO:0000313" key="6">
    <source>
        <dbReference type="EMBL" id="MDH8677923.1"/>
    </source>
</evidence>
<reference evidence="6 7" key="1">
    <citation type="submission" date="2023-04" db="EMBL/GenBank/DDBJ databases">
        <title>Fusibacter bizertensis strain WBS, isolated from littoral bottom sediments of the Arctic seas - biochemical and genomic analysis.</title>
        <authorList>
            <person name="Brioukhanov A.L."/>
        </authorList>
    </citation>
    <scope>NUCLEOTIDE SEQUENCE [LARGE SCALE GENOMIC DNA]</scope>
    <source>
        <strain evidence="6 7">WBS</strain>
    </source>
</reference>
<evidence type="ECO:0000259" key="5">
    <source>
        <dbReference type="SMART" id="SM00062"/>
    </source>
</evidence>
<dbReference type="PANTHER" id="PTHR30024">
    <property type="entry name" value="ALIPHATIC SULFONATES-BINDING PROTEIN-RELATED"/>
    <property type="match status" value="1"/>
</dbReference>
<keyword evidence="7" id="KW-1185">Reference proteome</keyword>
<evidence type="ECO:0000256" key="2">
    <source>
        <dbReference type="ARBA" id="ARBA00010742"/>
    </source>
</evidence>
<gene>
    <name evidence="6" type="ORF">QE109_07175</name>
</gene>
<name>A0ABT6NBX3_9FIRM</name>
<evidence type="ECO:0000256" key="4">
    <source>
        <dbReference type="SAM" id="SignalP"/>
    </source>
</evidence>
<evidence type="ECO:0000313" key="7">
    <source>
        <dbReference type="Proteomes" id="UP001158045"/>
    </source>
</evidence>
<keyword evidence="3 4" id="KW-0732">Signal</keyword>
<feature type="domain" description="Solute-binding protein family 3/N-terminal" evidence="5">
    <location>
        <begin position="30"/>
        <end position="236"/>
    </location>
</feature>
<protein>
    <submittedName>
        <fullName evidence="6">MetQ/NlpA family ABC transporter substrate-binding protein</fullName>
    </submittedName>
</protein>
<dbReference type="Gene3D" id="3.40.190.10">
    <property type="entry name" value="Periplasmic binding protein-like II"/>
    <property type="match status" value="2"/>
</dbReference>
<evidence type="ECO:0000256" key="3">
    <source>
        <dbReference type="ARBA" id="ARBA00022729"/>
    </source>
</evidence>
<feature type="chain" id="PRO_5045329027" evidence="4">
    <location>
        <begin position="22"/>
        <end position="309"/>
    </location>
</feature>
<comment type="similarity">
    <text evidence="2">Belongs to the bacterial solute-binding protein SsuA/TauA family.</text>
</comment>
<dbReference type="RefSeq" id="WP_281093751.1">
    <property type="nucleotide sequence ID" value="NZ_JARYZI010000004.1"/>
</dbReference>
<feature type="signal peptide" evidence="4">
    <location>
        <begin position="1"/>
        <end position="21"/>
    </location>
</feature>
<evidence type="ECO:0000256" key="1">
    <source>
        <dbReference type="ARBA" id="ARBA00004418"/>
    </source>
</evidence>